<accession>A0A1J5NXX5</accession>
<sequence length="176" mass="19939">MFALPAQPRRLRQRFFHYRRGIDEHLDLTAASLDQPAPQPLEPLFHQIVVIAPLRIGADRRPIRRIQRRQRVALGRVNLCQHEDRPRLGPQRIGRDAPAHPLCHPAHLPVPPRSDIGRQPTGGLGYRIGPANPDLGKPLGHSPPDHTRFQIRLHRPASFRKAPRSAPDARQKSRSA</sequence>
<reference evidence="2" key="1">
    <citation type="submission" date="2016-10" db="EMBL/GenBank/DDBJ databases">
        <title>Sequence of Gallionella enrichment culture.</title>
        <authorList>
            <person name="Poehlein A."/>
            <person name="Muehling M."/>
            <person name="Daniel R."/>
        </authorList>
    </citation>
    <scope>NUCLEOTIDE SEQUENCE</scope>
</reference>
<comment type="caution">
    <text evidence="2">The sequence shown here is derived from an EMBL/GenBank/DDBJ whole genome shotgun (WGS) entry which is preliminary data.</text>
</comment>
<feature type="compositionally biased region" description="Basic residues" evidence="1">
    <location>
        <begin position="149"/>
        <end position="163"/>
    </location>
</feature>
<feature type="compositionally biased region" description="Basic and acidic residues" evidence="1">
    <location>
        <begin position="167"/>
        <end position="176"/>
    </location>
</feature>
<protein>
    <submittedName>
        <fullName evidence="2">Uncharacterized protein</fullName>
    </submittedName>
</protein>
<proteinExistence type="predicted"/>
<feature type="region of interest" description="Disordered" evidence="1">
    <location>
        <begin position="105"/>
        <end position="176"/>
    </location>
</feature>
<name>A0A1J5NXX5_9ZZZZ</name>
<gene>
    <name evidence="2" type="ORF">GALL_548300</name>
</gene>
<organism evidence="2">
    <name type="scientific">mine drainage metagenome</name>
    <dbReference type="NCBI Taxonomy" id="410659"/>
    <lineage>
        <taxon>unclassified sequences</taxon>
        <taxon>metagenomes</taxon>
        <taxon>ecological metagenomes</taxon>
    </lineage>
</organism>
<dbReference type="AlphaFoldDB" id="A0A1J5NXX5"/>
<evidence type="ECO:0000256" key="1">
    <source>
        <dbReference type="SAM" id="MobiDB-lite"/>
    </source>
</evidence>
<evidence type="ECO:0000313" key="2">
    <source>
        <dbReference type="EMBL" id="OIQ63630.1"/>
    </source>
</evidence>
<dbReference type="EMBL" id="MLJW01008842">
    <property type="protein sequence ID" value="OIQ63630.1"/>
    <property type="molecule type" value="Genomic_DNA"/>
</dbReference>